<evidence type="ECO:0000313" key="4">
    <source>
        <dbReference type="WBParaSite" id="EVEC_0000441801-mRNA-1"/>
    </source>
</evidence>
<feature type="region of interest" description="Disordered" evidence="1">
    <location>
        <begin position="99"/>
        <end position="160"/>
    </location>
</feature>
<feature type="compositionally biased region" description="Low complexity" evidence="1">
    <location>
        <begin position="270"/>
        <end position="304"/>
    </location>
</feature>
<dbReference type="AlphaFoldDB" id="A0A0N4V310"/>
<feature type="compositionally biased region" description="Polar residues" evidence="1">
    <location>
        <begin position="99"/>
        <end position="111"/>
    </location>
</feature>
<dbReference type="OrthoDB" id="5849074at2759"/>
<accession>A0A0N4V310</accession>
<evidence type="ECO:0000313" key="2">
    <source>
        <dbReference type="EMBL" id="VDD89375.1"/>
    </source>
</evidence>
<dbReference type="STRING" id="51028.A0A0N4V310"/>
<feature type="compositionally biased region" description="Polar residues" evidence="1">
    <location>
        <begin position="126"/>
        <end position="135"/>
    </location>
</feature>
<reference evidence="2 3" key="2">
    <citation type="submission" date="2018-10" db="EMBL/GenBank/DDBJ databases">
        <authorList>
            <consortium name="Pathogen Informatics"/>
        </authorList>
    </citation>
    <scope>NUCLEOTIDE SEQUENCE [LARGE SCALE GENOMIC DNA]</scope>
</reference>
<proteinExistence type="predicted"/>
<dbReference type="Proteomes" id="UP000274131">
    <property type="component" value="Unassembled WGS sequence"/>
</dbReference>
<feature type="compositionally biased region" description="Polar residues" evidence="1">
    <location>
        <begin position="187"/>
        <end position="196"/>
    </location>
</feature>
<evidence type="ECO:0000313" key="3">
    <source>
        <dbReference type="Proteomes" id="UP000274131"/>
    </source>
</evidence>
<protein>
    <submittedName>
        <fullName evidence="4">TORC_M domain-containing protein</fullName>
    </submittedName>
</protein>
<dbReference type="WBParaSite" id="EVEC_0000441801-mRNA-1">
    <property type="protein sequence ID" value="EVEC_0000441801-mRNA-1"/>
    <property type="gene ID" value="EVEC_0000441801"/>
</dbReference>
<evidence type="ECO:0000256" key="1">
    <source>
        <dbReference type="SAM" id="MobiDB-lite"/>
    </source>
</evidence>
<name>A0A0N4V310_ENTVE</name>
<reference evidence="4" key="1">
    <citation type="submission" date="2017-02" db="UniProtKB">
        <authorList>
            <consortium name="WormBaseParasite"/>
        </authorList>
    </citation>
    <scope>IDENTIFICATION</scope>
</reference>
<feature type="compositionally biased region" description="Polar residues" evidence="1">
    <location>
        <begin position="143"/>
        <end position="156"/>
    </location>
</feature>
<sequence>MCNLRVSSDSDQFPVLSRSSYFPYSSLVQASDLGSAGGSVHTSPMASRNASIEFSPASQSSMSPLYHQQQQAHIEMIFRLNILPPHMLYQQQSAQTSPSAVTYQQQASQTLQPNNQQRSEQQMQQGSSLTLQQHAYMQDESPHLQSQHKNPLSDGSNDFAMQDLGANIADCGGDFNDLDSIEPMPDVSSSYQNTTHPACHAQPPQGQLSRHPQQGGYGTDTQQHCAAPDYDSMAMPSTSQADCYSRQHHSVNSYAPQQPPGGMQQINSYQVQQRQQAQYHQQQRPQHQQYPQYQQQDQQEMQQHLRQRQRVGSYPAQMPSTSQTGFIQQKPQPVAANSQNSLVQQQRGQQGQLPQTPTGSYAHPASVAQSGHRASVDSSPLHQSSRCEDVMSGNLEEEGNMDPAKTEMSLKEGDKDPINSTIGLHLIMPCEIPQYYSA</sequence>
<organism evidence="4">
    <name type="scientific">Enterobius vermicularis</name>
    <name type="common">Human pinworm</name>
    <dbReference type="NCBI Taxonomy" id="51028"/>
    <lineage>
        <taxon>Eukaryota</taxon>
        <taxon>Metazoa</taxon>
        <taxon>Ecdysozoa</taxon>
        <taxon>Nematoda</taxon>
        <taxon>Chromadorea</taxon>
        <taxon>Rhabditida</taxon>
        <taxon>Spirurina</taxon>
        <taxon>Oxyuridomorpha</taxon>
        <taxon>Oxyuroidea</taxon>
        <taxon>Oxyuridae</taxon>
        <taxon>Enterobius</taxon>
    </lineage>
</organism>
<feature type="region of interest" description="Disordered" evidence="1">
    <location>
        <begin position="176"/>
        <end position="387"/>
    </location>
</feature>
<feature type="compositionally biased region" description="Low complexity" evidence="1">
    <location>
        <begin position="338"/>
        <end position="358"/>
    </location>
</feature>
<gene>
    <name evidence="2" type="ORF">EVEC_LOCUS4126</name>
</gene>
<dbReference type="EMBL" id="UXUI01007769">
    <property type="protein sequence ID" value="VDD89375.1"/>
    <property type="molecule type" value="Genomic_DNA"/>
</dbReference>
<feature type="compositionally biased region" description="Low complexity" evidence="1">
    <location>
        <begin position="112"/>
        <end position="125"/>
    </location>
</feature>
<keyword evidence="3" id="KW-1185">Reference proteome</keyword>
<feature type="compositionally biased region" description="Polar residues" evidence="1">
    <location>
        <begin position="318"/>
        <end position="337"/>
    </location>
</feature>